<organism evidence="2 3">
    <name type="scientific">Pendulispora rubella</name>
    <dbReference type="NCBI Taxonomy" id="2741070"/>
    <lineage>
        <taxon>Bacteria</taxon>
        <taxon>Pseudomonadati</taxon>
        <taxon>Myxococcota</taxon>
        <taxon>Myxococcia</taxon>
        <taxon>Myxococcales</taxon>
        <taxon>Sorangiineae</taxon>
        <taxon>Pendulisporaceae</taxon>
        <taxon>Pendulispora</taxon>
    </lineage>
</organism>
<feature type="domain" description="JmjC" evidence="1">
    <location>
        <begin position="95"/>
        <end position="247"/>
    </location>
</feature>
<dbReference type="Gene3D" id="2.60.120.650">
    <property type="entry name" value="Cupin"/>
    <property type="match status" value="1"/>
</dbReference>
<dbReference type="Proteomes" id="UP001374803">
    <property type="component" value="Chromosome"/>
</dbReference>
<reference evidence="2" key="1">
    <citation type="submission" date="2021-12" db="EMBL/GenBank/DDBJ databases">
        <title>Discovery of the Pendulisporaceae a myxobacterial family with distinct sporulation behavior and unique specialized metabolism.</title>
        <authorList>
            <person name="Garcia R."/>
            <person name="Popoff A."/>
            <person name="Bader C.D."/>
            <person name="Loehr J."/>
            <person name="Walesch S."/>
            <person name="Walt C."/>
            <person name="Boldt J."/>
            <person name="Bunk B."/>
            <person name="Haeckl F.J.F.P.J."/>
            <person name="Gunesch A.P."/>
            <person name="Birkelbach J."/>
            <person name="Nuebel U."/>
            <person name="Pietschmann T."/>
            <person name="Bach T."/>
            <person name="Mueller R."/>
        </authorList>
    </citation>
    <scope>NUCLEOTIDE SEQUENCE</scope>
    <source>
        <strain evidence="2">MSr11367</strain>
    </source>
</reference>
<protein>
    <submittedName>
        <fullName evidence="2">Cupin domain-containing protein</fullName>
    </submittedName>
</protein>
<dbReference type="InterPro" id="IPR003347">
    <property type="entry name" value="JmjC_dom"/>
</dbReference>
<dbReference type="PROSITE" id="PS51184">
    <property type="entry name" value="JMJC"/>
    <property type="match status" value="1"/>
</dbReference>
<dbReference type="SUPFAM" id="SSF51197">
    <property type="entry name" value="Clavaminate synthase-like"/>
    <property type="match status" value="1"/>
</dbReference>
<keyword evidence="3" id="KW-1185">Reference proteome</keyword>
<proteinExistence type="predicted"/>
<dbReference type="EMBL" id="CP089983">
    <property type="protein sequence ID" value="WXB05162.1"/>
    <property type="molecule type" value="Genomic_DNA"/>
</dbReference>
<evidence type="ECO:0000313" key="3">
    <source>
        <dbReference type="Proteomes" id="UP001374803"/>
    </source>
</evidence>
<evidence type="ECO:0000259" key="1">
    <source>
        <dbReference type="PROSITE" id="PS51184"/>
    </source>
</evidence>
<dbReference type="RefSeq" id="WP_394834804.1">
    <property type="nucleotide sequence ID" value="NZ_CP089929.1"/>
</dbReference>
<accession>A0ABZ2L336</accession>
<sequence>MNTSDIHLQDWFHPIELNQFRQEILGRQLLSVPPRAGFAEQLLDALRIRTMKDAFDLVQRGARTVAWFQRMDGTQTSAPVPLEAARRLYEAGTTLYVREIREYGRHEQEMANLFGVSPTSVQFTLFCTRRGGTTAMHFDAADIITVQLKGRKVWRIAPNAFAPLPLLGWDPSKPVHPSQRLYAPGPPPVELPANATIIEMTPGAVVHMPRGFLHETASVDEDSLSLNITIVSPTRAEVALHVLKNELLRDEWWREPAYNLQRNDASAPAIARAISTRLSEATSRISPQDVAPVPAGVRDAITTRFLRAGQASFGVSSYDRVRGIAFTEITRFEYHRSAVERVELPMAFVPACDWVNGLTTGNSFDVNDLVRAAGVTASDATRILRLLEDCGLVRIKEGATSLLNANSEIAPEYHLGNSQ</sequence>
<name>A0ABZ2L336_9BACT</name>
<evidence type="ECO:0000313" key="2">
    <source>
        <dbReference type="EMBL" id="WXB05162.1"/>
    </source>
</evidence>
<gene>
    <name evidence="2" type="ORF">LVJ94_50740</name>
</gene>
<dbReference type="Pfam" id="PF08007">
    <property type="entry name" value="JmjC_2"/>
    <property type="match status" value="1"/>
</dbReference>